<evidence type="ECO:0000313" key="2">
    <source>
        <dbReference type="EMBL" id="AWI75112.1"/>
    </source>
</evidence>
<evidence type="ECO:0000259" key="1">
    <source>
        <dbReference type="Pfam" id="PF20075"/>
    </source>
</evidence>
<organism evidence="2 3">
    <name type="scientific">Parazoarcus communis</name>
    <dbReference type="NCBI Taxonomy" id="41977"/>
    <lineage>
        <taxon>Bacteria</taxon>
        <taxon>Pseudomonadati</taxon>
        <taxon>Pseudomonadota</taxon>
        <taxon>Betaproteobacteria</taxon>
        <taxon>Rhodocyclales</taxon>
        <taxon>Zoogloeaceae</taxon>
        <taxon>Parazoarcus</taxon>
    </lineage>
</organism>
<keyword evidence="3" id="KW-1185">Reference proteome</keyword>
<dbReference type="EMBL" id="CP022187">
    <property type="protein sequence ID" value="AWI75112.1"/>
    <property type="molecule type" value="Genomic_DNA"/>
</dbReference>
<feature type="domain" description="DUF6471" evidence="1">
    <location>
        <begin position="29"/>
        <end position="92"/>
    </location>
</feature>
<dbReference type="AlphaFoldDB" id="A0A2U8GN89"/>
<proteinExistence type="predicted"/>
<sequence>MMRAGRGRPISVDVANGLPGVQVPVMEEWGFVAERLIKRGMLQRGWGYRELAEALNAKRIPGSATVINRRINRGNFSAAFLLVCLSILGNESDLVDAVTAKDGVGSSAKGATK</sequence>
<dbReference type="KEGG" id="acom:CEW83_07685"/>
<dbReference type="Pfam" id="PF20075">
    <property type="entry name" value="DUF6471"/>
    <property type="match status" value="1"/>
</dbReference>
<dbReference type="InterPro" id="IPR045526">
    <property type="entry name" value="DUF6471"/>
</dbReference>
<evidence type="ECO:0000313" key="3">
    <source>
        <dbReference type="Proteomes" id="UP000244930"/>
    </source>
</evidence>
<gene>
    <name evidence="2" type="ORF">CEW83_07685</name>
</gene>
<name>A0A2U8GN89_9RHOO</name>
<accession>A0A2U8GN89</accession>
<dbReference type="Proteomes" id="UP000244930">
    <property type="component" value="Chromosome"/>
</dbReference>
<reference evidence="2 3" key="1">
    <citation type="submission" date="2017-06" db="EMBL/GenBank/DDBJ databases">
        <title>Azoarcus.</title>
        <authorList>
            <person name="Woo J.-H."/>
            <person name="Kim H.-S."/>
        </authorList>
    </citation>
    <scope>NUCLEOTIDE SEQUENCE [LARGE SCALE GENOMIC DNA]</scope>
    <source>
        <strain evidence="2 3">TSPY31</strain>
    </source>
</reference>
<protein>
    <recommendedName>
        <fullName evidence="1">DUF6471 domain-containing protein</fullName>
    </recommendedName>
</protein>